<protein>
    <recommendedName>
        <fullName evidence="1">DUF7770 domain-containing protein</fullName>
    </recommendedName>
</protein>
<proteinExistence type="predicted"/>
<dbReference type="InterPro" id="IPR056672">
    <property type="entry name" value="DUF7770"/>
</dbReference>
<sequence length="189" mass="20920">MSISTVVTHIFNVDNNWGTSQFPSSALTEAVQQVHFCAHANTENAGSDGQSPTNHWSMFLEIDPNRSVGVDVVPGDLHSPGMIILEMIETKDCSVLNENVYDIHSGVPEGTTVETILGLIIDKGRDRYMFTTVGEGCRYWLQAFARDMVDAHLLSSEVAERASDVLACYWKYPVGSECEPRVMGQGRFF</sequence>
<dbReference type="Proteomes" id="UP000183567">
    <property type="component" value="Unassembled WGS sequence"/>
</dbReference>
<dbReference type="STRING" id="180088.A0A1J8Q8T1"/>
<reference evidence="2 3" key="1">
    <citation type="submission" date="2016-03" db="EMBL/GenBank/DDBJ databases">
        <title>Comparative genomics of the ectomycorrhizal sister species Rhizopogon vinicolor and Rhizopogon vesiculosus (Basidiomycota: Boletales) reveals a divergence of the mating type B locus.</title>
        <authorList>
            <person name="Mujic A.B."/>
            <person name="Kuo A."/>
            <person name="Tritt A."/>
            <person name="Lipzen A."/>
            <person name="Chen C."/>
            <person name="Johnson J."/>
            <person name="Sharma A."/>
            <person name="Barry K."/>
            <person name="Grigoriev I.V."/>
            <person name="Spatafora J.W."/>
        </authorList>
    </citation>
    <scope>NUCLEOTIDE SEQUENCE [LARGE SCALE GENOMIC DNA]</scope>
    <source>
        <strain evidence="2 3">AM-OR11-056</strain>
    </source>
</reference>
<dbReference type="EMBL" id="LVVM01002199">
    <property type="protein sequence ID" value="OJA17071.1"/>
    <property type="molecule type" value="Genomic_DNA"/>
</dbReference>
<dbReference type="Pfam" id="PF24968">
    <property type="entry name" value="DUF7770"/>
    <property type="match status" value="1"/>
</dbReference>
<organism evidence="2 3">
    <name type="scientific">Rhizopogon vesiculosus</name>
    <dbReference type="NCBI Taxonomy" id="180088"/>
    <lineage>
        <taxon>Eukaryota</taxon>
        <taxon>Fungi</taxon>
        <taxon>Dikarya</taxon>
        <taxon>Basidiomycota</taxon>
        <taxon>Agaricomycotina</taxon>
        <taxon>Agaricomycetes</taxon>
        <taxon>Agaricomycetidae</taxon>
        <taxon>Boletales</taxon>
        <taxon>Suillineae</taxon>
        <taxon>Rhizopogonaceae</taxon>
        <taxon>Rhizopogon</taxon>
    </lineage>
</organism>
<dbReference type="OrthoDB" id="3527137at2759"/>
<dbReference type="AlphaFoldDB" id="A0A1J8Q8T1"/>
<evidence type="ECO:0000313" key="3">
    <source>
        <dbReference type="Proteomes" id="UP000183567"/>
    </source>
</evidence>
<keyword evidence="3" id="KW-1185">Reference proteome</keyword>
<feature type="domain" description="DUF7770" evidence="1">
    <location>
        <begin position="34"/>
        <end position="189"/>
    </location>
</feature>
<evidence type="ECO:0000313" key="2">
    <source>
        <dbReference type="EMBL" id="OJA17071.1"/>
    </source>
</evidence>
<evidence type="ECO:0000259" key="1">
    <source>
        <dbReference type="Pfam" id="PF24968"/>
    </source>
</evidence>
<comment type="caution">
    <text evidence="2">The sequence shown here is derived from an EMBL/GenBank/DDBJ whole genome shotgun (WGS) entry which is preliminary data.</text>
</comment>
<gene>
    <name evidence="2" type="ORF">AZE42_09254</name>
</gene>
<name>A0A1J8Q8T1_9AGAM</name>
<accession>A0A1J8Q8T1</accession>